<comment type="similarity">
    <text evidence="8">Belongs to the NhaC Na(+)/H(+) (TC 2.A.35) antiporter family.</text>
</comment>
<dbReference type="AlphaFoldDB" id="A0A1Q2D782"/>
<keyword evidence="6" id="KW-1133">Transmembrane helix</keyword>
<dbReference type="InterPro" id="IPR052180">
    <property type="entry name" value="NhaC_Na-H+_Antiporter"/>
</dbReference>
<dbReference type="GO" id="GO:0005886">
    <property type="term" value="C:plasma membrane"/>
    <property type="evidence" value="ECO:0007669"/>
    <property type="project" value="UniProtKB-SubCell"/>
</dbReference>
<dbReference type="STRING" id="633807.BW732_08065"/>
<dbReference type="GO" id="GO:0015297">
    <property type="term" value="F:antiporter activity"/>
    <property type="evidence" value="ECO:0007669"/>
    <property type="project" value="UniProtKB-KW"/>
</dbReference>
<reference evidence="9 10" key="1">
    <citation type="journal article" date="2010" name="Int. J. Syst. Evol. Microbiol.">
        <title>Vagococcus penaei sp. nov., isolated from spoilage microbiota of cooked shrimp (Penaeus vannamei).</title>
        <authorList>
            <person name="Jaffres E."/>
            <person name="Prevost H."/>
            <person name="Rossero A."/>
            <person name="Joffraud J.J."/>
            <person name="Dousset X."/>
        </authorList>
    </citation>
    <scope>NUCLEOTIDE SEQUENCE [LARGE SCALE GENOMIC DNA]</scope>
    <source>
        <strain evidence="9 10">CD276</strain>
    </source>
</reference>
<dbReference type="InterPro" id="IPR004770">
    <property type="entry name" value="Na/H_antiport_NhaC"/>
</dbReference>
<accession>A0A1Q2D782</accession>
<keyword evidence="7" id="KW-0472">Membrane</keyword>
<comment type="subcellular location">
    <subcellularLocation>
        <location evidence="1">Cell membrane</location>
        <topology evidence="1">Multi-pass membrane protein</topology>
    </subcellularLocation>
</comment>
<protein>
    <submittedName>
        <fullName evidence="9">Na+/H+ antiporter NhaC</fullName>
    </submittedName>
</protein>
<keyword evidence="5" id="KW-0812">Transmembrane</keyword>
<dbReference type="NCBIfam" id="TIGR00931">
    <property type="entry name" value="antiport_nhaC"/>
    <property type="match status" value="1"/>
</dbReference>
<evidence type="ECO:0000256" key="7">
    <source>
        <dbReference type="ARBA" id="ARBA00023136"/>
    </source>
</evidence>
<evidence type="ECO:0000256" key="2">
    <source>
        <dbReference type="ARBA" id="ARBA00022448"/>
    </source>
</evidence>
<keyword evidence="2" id="KW-0813">Transport</keyword>
<evidence type="ECO:0000256" key="8">
    <source>
        <dbReference type="ARBA" id="ARBA00038435"/>
    </source>
</evidence>
<sequence>MSEKKISLLEASIVLIVIILSISVSVIGLKLSPNISILLAISLIMIYVIARRLPLNVINKGIEKGLQPGIIPIFIFLLVGALISVWIQAGIIPTLMVVGFKLLSVKWFVPSVFLVCAIVGSAVGSAFTVMSTIGIAFFGIGATLGLNEALVVGAIVSGSVFGDKMSPLSESTNLASAIVGADLFKHIKHMMWSTLPAFVVSLIAFAILGFNDSQADLGNIKEVSAVLESHFNISLMSLLPILFMLFCAWKKIPAVITILLNVLLGIVMTLIHNPAVGFKTIAKVVETGFVSQTGDQQIDALLTRGGINSMMPTVLLIILTLSLGGILMELGLVSTVIGAIANKLNSAKSLIIVTLLSGIGVNLFIGEQFLSVILPGNAFKGEFQKLRLDPVVLSRTLEDGGTVINYLIPWGIAGSFVANTFGVPTLVYLPFALFSLLSPVFSVISALTGLGVDYLPEEKASEPSTI</sequence>
<keyword evidence="4" id="KW-1003">Cell membrane</keyword>
<dbReference type="PANTHER" id="PTHR33451">
    <property type="entry name" value="MALATE-2H(+)/NA(+)-LACTATE ANTIPORTER"/>
    <property type="match status" value="1"/>
</dbReference>
<dbReference type="InterPro" id="IPR018461">
    <property type="entry name" value="Na/H_Antiport_NhaC-like_C"/>
</dbReference>
<dbReference type="RefSeq" id="WP_077276255.1">
    <property type="nucleotide sequence ID" value="NZ_CP019609.1"/>
</dbReference>
<dbReference type="OrthoDB" id="9762978at2"/>
<evidence type="ECO:0000313" key="10">
    <source>
        <dbReference type="Proteomes" id="UP000188246"/>
    </source>
</evidence>
<proteinExistence type="inferred from homology"/>
<evidence type="ECO:0000256" key="6">
    <source>
        <dbReference type="ARBA" id="ARBA00022989"/>
    </source>
</evidence>
<dbReference type="Proteomes" id="UP000188246">
    <property type="component" value="Chromosome"/>
</dbReference>
<evidence type="ECO:0000256" key="4">
    <source>
        <dbReference type="ARBA" id="ARBA00022475"/>
    </source>
</evidence>
<evidence type="ECO:0000256" key="5">
    <source>
        <dbReference type="ARBA" id="ARBA00022692"/>
    </source>
</evidence>
<keyword evidence="10" id="KW-1185">Reference proteome</keyword>
<dbReference type="PANTHER" id="PTHR33451:SF6">
    <property type="entry name" value="NA(+)_H(+) ANTIPORTER NHAC"/>
    <property type="match status" value="1"/>
</dbReference>
<dbReference type="KEGG" id="vpi:BW732_08065"/>
<evidence type="ECO:0000256" key="3">
    <source>
        <dbReference type="ARBA" id="ARBA00022449"/>
    </source>
</evidence>
<organism evidence="9 10">
    <name type="scientific">Vagococcus penaei</name>
    <dbReference type="NCBI Taxonomy" id="633807"/>
    <lineage>
        <taxon>Bacteria</taxon>
        <taxon>Bacillati</taxon>
        <taxon>Bacillota</taxon>
        <taxon>Bacilli</taxon>
        <taxon>Lactobacillales</taxon>
        <taxon>Enterococcaceae</taxon>
        <taxon>Vagococcus</taxon>
    </lineage>
</organism>
<dbReference type="Pfam" id="PF03553">
    <property type="entry name" value="Na_H_antiporter"/>
    <property type="match status" value="1"/>
</dbReference>
<dbReference type="EMBL" id="CP019609">
    <property type="protein sequence ID" value="AQP54180.1"/>
    <property type="molecule type" value="Genomic_DNA"/>
</dbReference>
<name>A0A1Q2D782_9ENTE</name>
<keyword evidence="3" id="KW-0050">Antiport</keyword>
<evidence type="ECO:0000313" key="9">
    <source>
        <dbReference type="EMBL" id="AQP54180.1"/>
    </source>
</evidence>
<evidence type="ECO:0000256" key="1">
    <source>
        <dbReference type="ARBA" id="ARBA00004651"/>
    </source>
</evidence>
<gene>
    <name evidence="9" type="ORF">BW732_08065</name>
</gene>